<dbReference type="AlphaFoldDB" id="A0A1F7UW12"/>
<feature type="domain" description="YdbS-like PH" evidence="2">
    <location>
        <begin position="115"/>
        <end position="216"/>
    </location>
</feature>
<gene>
    <name evidence="3" type="ORF">A2936_03245</name>
</gene>
<keyword evidence="1" id="KW-0472">Membrane</keyword>
<dbReference type="Pfam" id="PF03703">
    <property type="entry name" value="bPH_2"/>
    <property type="match status" value="1"/>
</dbReference>
<reference evidence="3 4" key="1">
    <citation type="journal article" date="2016" name="Nat. Commun.">
        <title>Thousands of microbial genomes shed light on interconnected biogeochemical processes in an aquifer system.</title>
        <authorList>
            <person name="Anantharaman K."/>
            <person name="Brown C.T."/>
            <person name="Hug L.A."/>
            <person name="Sharon I."/>
            <person name="Castelle C.J."/>
            <person name="Probst A.J."/>
            <person name="Thomas B.C."/>
            <person name="Singh A."/>
            <person name="Wilkins M.J."/>
            <person name="Karaoz U."/>
            <person name="Brodie E.L."/>
            <person name="Williams K.H."/>
            <person name="Hubbard S.S."/>
            <person name="Banfield J.F."/>
        </authorList>
    </citation>
    <scope>NUCLEOTIDE SEQUENCE [LARGE SCALE GENOMIC DNA]</scope>
</reference>
<feature type="transmembrane region" description="Helical" evidence="1">
    <location>
        <begin position="73"/>
        <end position="91"/>
    </location>
</feature>
<evidence type="ECO:0000259" key="2">
    <source>
        <dbReference type="Pfam" id="PF03703"/>
    </source>
</evidence>
<dbReference type="EMBL" id="MGEK01000022">
    <property type="protein sequence ID" value="OGL82446.1"/>
    <property type="molecule type" value="Genomic_DNA"/>
</dbReference>
<evidence type="ECO:0000256" key="1">
    <source>
        <dbReference type="SAM" id="Phobius"/>
    </source>
</evidence>
<name>A0A1F7UW12_9BACT</name>
<proteinExistence type="predicted"/>
<evidence type="ECO:0000313" key="4">
    <source>
        <dbReference type="Proteomes" id="UP000176846"/>
    </source>
</evidence>
<organism evidence="3 4">
    <name type="scientific">Candidatus Uhrbacteria bacterium RIFCSPLOWO2_01_FULL_47_25</name>
    <dbReference type="NCBI Taxonomy" id="1802402"/>
    <lineage>
        <taxon>Bacteria</taxon>
        <taxon>Candidatus Uhriibacteriota</taxon>
    </lineage>
</organism>
<sequence>MLNNEIVNYIKSELVKGEGKQQITDSLIKAGWQNNDVQEAFNSLSAPASPIATSPQSTSEIVTEKNYPITKLWIFKAPIIIIVISIVALLFGYYFPYLLIALPIYLIANPLIRANFHYSTEEKFFDVRQGVFSKKQRHLPYGVIQNVLVKQDWFDRIFGLASFSVENASQGGGKGFFGGSKSFRLGGTYQQQGESVGSSGNKVNIPGLKKKDAEAIKLVLLQKMKENPIEDSQSGL</sequence>
<keyword evidence="1" id="KW-0812">Transmembrane</keyword>
<dbReference type="Proteomes" id="UP000176846">
    <property type="component" value="Unassembled WGS sequence"/>
</dbReference>
<protein>
    <recommendedName>
        <fullName evidence="2">YdbS-like PH domain-containing protein</fullName>
    </recommendedName>
</protein>
<accession>A0A1F7UW12</accession>
<comment type="caution">
    <text evidence="3">The sequence shown here is derived from an EMBL/GenBank/DDBJ whole genome shotgun (WGS) entry which is preliminary data.</text>
</comment>
<dbReference type="PANTHER" id="PTHR34473">
    <property type="entry name" value="UPF0699 TRANSMEMBRANE PROTEIN YDBS"/>
    <property type="match status" value="1"/>
</dbReference>
<dbReference type="InterPro" id="IPR005182">
    <property type="entry name" value="YdbS-like_PH"/>
</dbReference>
<dbReference type="PANTHER" id="PTHR34473:SF2">
    <property type="entry name" value="UPF0699 TRANSMEMBRANE PROTEIN YDBT"/>
    <property type="match status" value="1"/>
</dbReference>
<keyword evidence="1" id="KW-1133">Transmembrane helix</keyword>
<evidence type="ECO:0000313" key="3">
    <source>
        <dbReference type="EMBL" id="OGL82446.1"/>
    </source>
</evidence>